<evidence type="ECO:0000313" key="10">
    <source>
        <dbReference type="EMBL" id="RCI04524.1"/>
    </source>
</evidence>
<feature type="repeat" description="TPR" evidence="8">
    <location>
        <begin position="292"/>
        <end position="325"/>
    </location>
</feature>
<dbReference type="InterPro" id="IPR011990">
    <property type="entry name" value="TPR-like_helical_dom_sf"/>
</dbReference>
<dbReference type="InterPro" id="IPR019734">
    <property type="entry name" value="TPR_rpt"/>
</dbReference>
<dbReference type="EMBL" id="PJQM01000657">
    <property type="protein sequence ID" value="RCI04524.1"/>
    <property type="molecule type" value="Genomic_DNA"/>
</dbReference>
<dbReference type="Pfam" id="PF14559">
    <property type="entry name" value="TPR_19"/>
    <property type="match status" value="1"/>
</dbReference>
<evidence type="ECO:0000313" key="11">
    <source>
        <dbReference type="Proteomes" id="UP000253551"/>
    </source>
</evidence>
<gene>
    <name evidence="10" type="primary">PEX5_5</name>
    <name evidence="10" type="ORF">CU098_011951</name>
</gene>
<dbReference type="OrthoDB" id="10006023at2759"/>
<dbReference type="Gene3D" id="1.25.40.10">
    <property type="entry name" value="Tetratricopeptide repeat domain"/>
    <property type="match status" value="1"/>
</dbReference>
<evidence type="ECO:0000256" key="8">
    <source>
        <dbReference type="PROSITE-ProRule" id="PRU00339"/>
    </source>
</evidence>
<accession>A0A367KQP3</accession>
<dbReference type="STRING" id="4846.A0A367KQP3"/>
<proteinExistence type="inferred from homology"/>
<evidence type="ECO:0000256" key="2">
    <source>
        <dbReference type="ARBA" id="ARBA00004496"/>
    </source>
</evidence>
<keyword evidence="5" id="KW-0677">Repeat</keyword>
<feature type="compositionally biased region" description="Basic and acidic residues" evidence="9">
    <location>
        <begin position="425"/>
        <end position="436"/>
    </location>
</feature>
<sequence>MGFFTPNRFGSVRADCTSNHHDINKLLIYLDQDKSFQRETIVQETKVATKFRSKKPLQIHDTLTREFIQQNTTAPHAHWATEFNHPLARHWTSEFLQSSEKEQWAFERAFRTMDHASASYATDWDIAFRALESNAMDTRWQQEFDAQVSAPVVYQHHPDLHHSLSTRPHAMTTYPHSISLDTKKHEEARKWEALGRQQQEDEQDQAAITTLEKAVSIDPYHCLSAWLALSISYTNEHRCLETYRCLEAWMAHHPRYKHMIQAKDMNEKALHAYITRLFLEAARISPGSDMDPDVQIGLGVLFHIAQEYDKAIDCFQSALVLRPFDHALWNTLGATLANGRDYKPAIEMYQRALDINPHYIRARYNLATSYMHHGQYDLAAHHYLMALETQHNNHEKSHSIWDSLRLLMYMTLLLSSLPIKKTMQDSENRKRAHMESEFLPDDPPQKTLRQLEQEKVLVDDPISSFSQHNATQDSFDLPLIESNPSFELKEDDDDNEDLVTPFMFDLSFEKPRARSNSIPSVDGSTQQATVISDFSSINDSQIKTKDELESIVSDFSTEYVPAQPTHLPTFQPKFDLSAHKIPVPSDIRPAGKSKKRFIDLKKNGLADHALAVINQEKESFHHWETTVNGQMAKYGNIVEVCCREDPEIILFRMIETWTEGGLVFSWCVLLKENEIEYLRPKNYQLDNQDTITSFPSQTIPQLPDYIPDEQEEKFLFGFSFAYMHTNLSREKHLALLD</sequence>
<keyword evidence="10" id="KW-0675">Receptor</keyword>
<dbReference type="GO" id="GO:0005052">
    <property type="term" value="F:peroxisome matrix targeting signal-1 binding"/>
    <property type="evidence" value="ECO:0007669"/>
    <property type="project" value="TreeGrafter"/>
</dbReference>
<dbReference type="GO" id="GO:0005778">
    <property type="term" value="C:peroxisomal membrane"/>
    <property type="evidence" value="ECO:0007669"/>
    <property type="project" value="TreeGrafter"/>
</dbReference>
<organism evidence="10 11">
    <name type="scientific">Rhizopus stolonifer</name>
    <name type="common">Rhizopus nigricans</name>
    <dbReference type="NCBI Taxonomy" id="4846"/>
    <lineage>
        <taxon>Eukaryota</taxon>
        <taxon>Fungi</taxon>
        <taxon>Fungi incertae sedis</taxon>
        <taxon>Mucoromycota</taxon>
        <taxon>Mucoromycotina</taxon>
        <taxon>Mucoromycetes</taxon>
        <taxon>Mucorales</taxon>
        <taxon>Mucorineae</taxon>
        <taxon>Rhizopodaceae</taxon>
        <taxon>Rhizopus</taxon>
    </lineage>
</organism>
<keyword evidence="4" id="KW-0963">Cytoplasm</keyword>
<evidence type="ECO:0000256" key="9">
    <source>
        <dbReference type="SAM" id="MobiDB-lite"/>
    </source>
</evidence>
<dbReference type="SMART" id="SM00028">
    <property type="entry name" value="TPR"/>
    <property type="match status" value="4"/>
</dbReference>
<evidence type="ECO:0000256" key="3">
    <source>
        <dbReference type="ARBA" id="ARBA00005348"/>
    </source>
</evidence>
<dbReference type="GO" id="GO:0016560">
    <property type="term" value="P:protein import into peroxisome matrix, docking"/>
    <property type="evidence" value="ECO:0007669"/>
    <property type="project" value="TreeGrafter"/>
</dbReference>
<evidence type="ECO:0000256" key="4">
    <source>
        <dbReference type="ARBA" id="ARBA00022490"/>
    </source>
</evidence>
<keyword evidence="11" id="KW-1185">Reference proteome</keyword>
<dbReference type="PROSITE" id="PS50005">
    <property type="entry name" value="TPR"/>
    <property type="match status" value="4"/>
</dbReference>
<evidence type="ECO:0000256" key="5">
    <source>
        <dbReference type="ARBA" id="ARBA00022737"/>
    </source>
</evidence>
<dbReference type="GO" id="GO:0005829">
    <property type="term" value="C:cytosol"/>
    <property type="evidence" value="ECO:0007669"/>
    <property type="project" value="TreeGrafter"/>
</dbReference>
<keyword evidence="7" id="KW-0576">Peroxisome</keyword>
<feature type="repeat" description="TPR" evidence="8">
    <location>
        <begin position="326"/>
        <end position="359"/>
    </location>
</feature>
<dbReference type="Proteomes" id="UP000253551">
    <property type="component" value="Unassembled WGS sequence"/>
</dbReference>
<dbReference type="PANTHER" id="PTHR10130:SF0">
    <property type="entry name" value="GH08708P"/>
    <property type="match status" value="1"/>
</dbReference>
<feature type="region of interest" description="Disordered" evidence="9">
    <location>
        <begin position="425"/>
        <end position="445"/>
    </location>
</feature>
<comment type="caution">
    <text evidence="10">The sequence shown here is derived from an EMBL/GenBank/DDBJ whole genome shotgun (WGS) entry which is preliminary data.</text>
</comment>
<comment type="subcellular location">
    <subcellularLocation>
        <location evidence="2">Cytoplasm</location>
    </subcellularLocation>
    <subcellularLocation>
        <location evidence="1">Peroxisome</location>
    </subcellularLocation>
</comment>
<dbReference type="PANTHER" id="PTHR10130">
    <property type="entry name" value="PEROXISOMAL TARGETING SIGNAL 1 RECEPTOR PEX5"/>
    <property type="match status" value="1"/>
</dbReference>
<keyword evidence="6 8" id="KW-0802">TPR repeat</keyword>
<reference evidence="10 11" key="1">
    <citation type="journal article" date="2018" name="G3 (Bethesda)">
        <title>Phylogenetic and Phylogenomic Definition of Rhizopus Species.</title>
        <authorList>
            <person name="Gryganskyi A.P."/>
            <person name="Golan J."/>
            <person name="Dolatabadi S."/>
            <person name="Mondo S."/>
            <person name="Robb S."/>
            <person name="Idnurm A."/>
            <person name="Muszewska A."/>
            <person name="Steczkiewicz K."/>
            <person name="Masonjones S."/>
            <person name="Liao H.L."/>
            <person name="Gajdeczka M.T."/>
            <person name="Anike F."/>
            <person name="Vuek A."/>
            <person name="Anishchenko I.M."/>
            <person name="Voigt K."/>
            <person name="de Hoog G.S."/>
            <person name="Smith M.E."/>
            <person name="Heitman J."/>
            <person name="Vilgalys R."/>
            <person name="Stajich J.E."/>
        </authorList>
    </citation>
    <scope>NUCLEOTIDE SEQUENCE [LARGE SCALE GENOMIC DNA]</scope>
    <source>
        <strain evidence="10 11">LSU 92-RS-03</strain>
    </source>
</reference>
<evidence type="ECO:0000256" key="6">
    <source>
        <dbReference type="ARBA" id="ARBA00022803"/>
    </source>
</evidence>
<protein>
    <submittedName>
        <fullName evidence="10">Peroxisomal membrane signal receptor PTS1</fullName>
    </submittedName>
</protein>
<dbReference type="SUPFAM" id="SSF48452">
    <property type="entry name" value="TPR-like"/>
    <property type="match status" value="1"/>
</dbReference>
<feature type="repeat" description="TPR" evidence="8">
    <location>
        <begin position="360"/>
        <end position="393"/>
    </location>
</feature>
<name>A0A367KQP3_RHIST</name>
<evidence type="ECO:0000256" key="7">
    <source>
        <dbReference type="ARBA" id="ARBA00023140"/>
    </source>
</evidence>
<dbReference type="AlphaFoldDB" id="A0A367KQP3"/>
<dbReference type="InterPro" id="IPR024111">
    <property type="entry name" value="PEX5/PEX5L"/>
</dbReference>
<comment type="similarity">
    <text evidence="3">Belongs to the peroxisomal targeting signal receptor family.</text>
</comment>
<feature type="repeat" description="TPR" evidence="8">
    <location>
        <begin position="188"/>
        <end position="221"/>
    </location>
</feature>
<evidence type="ECO:0000256" key="1">
    <source>
        <dbReference type="ARBA" id="ARBA00004275"/>
    </source>
</evidence>